<dbReference type="Proteomes" id="UP000521676">
    <property type="component" value="Unassembled WGS sequence"/>
</dbReference>
<dbReference type="Pfam" id="PF00929">
    <property type="entry name" value="RNase_T"/>
    <property type="match status" value="1"/>
</dbReference>
<dbReference type="InterPro" id="IPR001943">
    <property type="entry name" value="UVR_dom"/>
</dbReference>
<evidence type="ECO:0000256" key="6">
    <source>
        <dbReference type="ARBA" id="ARBA00023204"/>
    </source>
</evidence>
<dbReference type="InterPro" id="IPR012337">
    <property type="entry name" value="RNaseH-like_sf"/>
</dbReference>
<dbReference type="GO" id="GO:0004527">
    <property type="term" value="F:exonuclease activity"/>
    <property type="evidence" value="ECO:0007669"/>
    <property type="project" value="UniProtKB-KW"/>
</dbReference>
<name>A0A8T7M741_9CHLR</name>
<dbReference type="SMART" id="SM00465">
    <property type="entry name" value="GIYc"/>
    <property type="match status" value="1"/>
</dbReference>
<dbReference type="Proteomes" id="UP001431572">
    <property type="component" value="Chromosome 2"/>
</dbReference>
<dbReference type="PROSITE" id="PS50164">
    <property type="entry name" value="GIY_YIG"/>
    <property type="match status" value="1"/>
</dbReference>
<evidence type="ECO:0000313" key="9">
    <source>
        <dbReference type="EMBL" id="NWJ47762.1"/>
    </source>
</evidence>
<evidence type="ECO:0000259" key="8">
    <source>
        <dbReference type="PROSITE" id="PS50164"/>
    </source>
</evidence>
<evidence type="ECO:0000256" key="2">
    <source>
        <dbReference type="ARBA" id="ARBA00022763"/>
    </source>
</evidence>
<feature type="domain" description="GIY-YIG" evidence="8">
    <location>
        <begin position="342"/>
        <end position="421"/>
    </location>
</feature>
<keyword evidence="2" id="KW-0227">DNA damage</keyword>
<dbReference type="InterPro" id="IPR036397">
    <property type="entry name" value="RNaseH_sf"/>
</dbReference>
<keyword evidence="4" id="KW-0378">Hydrolase</keyword>
<dbReference type="FunFam" id="3.40.1440.10:FF:000001">
    <property type="entry name" value="UvrABC system protein C"/>
    <property type="match status" value="1"/>
</dbReference>
<dbReference type="EMBL" id="JACATZ010000003">
    <property type="protein sequence ID" value="NWJ47762.1"/>
    <property type="molecule type" value="Genomic_DNA"/>
</dbReference>
<dbReference type="GO" id="GO:0006289">
    <property type="term" value="P:nucleotide-excision repair"/>
    <property type="evidence" value="ECO:0007669"/>
    <property type="project" value="InterPro"/>
</dbReference>
<keyword evidence="3" id="KW-0228">DNA excision</keyword>
<keyword evidence="6" id="KW-0234">DNA repair</keyword>
<dbReference type="GO" id="GO:0009380">
    <property type="term" value="C:excinuclease repair complex"/>
    <property type="evidence" value="ECO:0007669"/>
    <property type="project" value="TreeGrafter"/>
</dbReference>
<evidence type="ECO:0000259" key="7">
    <source>
        <dbReference type="PROSITE" id="PS50151"/>
    </source>
</evidence>
<evidence type="ECO:0000256" key="1">
    <source>
        <dbReference type="ARBA" id="ARBA00022490"/>
    </source>
</evidence>
<dbReference type="NCBIfam" id="TIGR00573">
    <property type="entry name" value="dnaq"/>
    <property type="match status" value="1"/>
</dbReference>
<proteinExistence type="predicted"/>
<reference evidence="10" key="2">
    <citation type="journal article" date="2024" name="Nature">
        <title>Anoxygenic phototroph of the Chloroflexota uses a type I reaction centre.</title>
        <authorList>
            <person name="Tsuji J.M."/>
            <person name="Shaw N.A."/>
            <person name="Nagashima S."/>
            <person name="Venkiteswaran J.J."/>
            <person name="Schiff S.L."/>
            <person name="Watanabe T."/>
            <person name="Fukui M."/>
            <person name="Hanada S."/>
            <person name="Tank M."/>
            <person name="Neufeld J.D."/>
        </authorList>
    </citation>
    <scope>NUCLEOTIDE SEQUENCE</scope>
    <source>
        <strain evidence="10">L227-S17</strain>
    </source>
</reference>
<dbReference type="InterPro" id="IPR035901">
    <property type="entry name" value="GIY-YIG_endonuc_sf"/>
</dbReference>
<dbReference type="PANTHER" id="PTHR30562:SF1">
    <property type="entry name" value="UVRABC SYSTEM PROTEIN C"/>
    <property type="match status" value="1"/>
</dbReference>
<feature type="domain" description="UVR" evidence="7">
    <location>
        <begin position="541"/>
        <end position="576"/>
    </location>
</feature>
<dbReference type="SUPFAM" id="SSF46600">
    <property type="entry name" value="C-terminal UvrC-binding domain of UvrB"/>
    <property type="match status" value="1"/>
</dbReference>
<organism evidence="9 11">
    <name type="scientific">Candidatus Chlorohelix allophototropha</name>
    <dbReference type="NCBI Taxonomy" id="3003348"/>
    <lineage>
        <taxon>Bacteria</taxon>
        <taxon>Bacillati</taxon>
        <taxon>Chloroflexota</taxon>
        <taxon>Chloroflexia</taxon>
        <taxon>Candidatus Chloroheliales</taxon>
        <taxon>Candidatus Chloroheliaceae</taxon>
        <taxon>Candidatus Chlorohelix</taxon>
    </lineage>
</organism>
<evidence type="ECO:0000313" key="10">
    <source>
        <dbReference type="EMBL" id="WJW69667.1"/>
    </source>
</evidence>
<evidence type="ECO:0000256" key="3">
    <source>
        <dbReference type="ARBA" id="ARBA00022769"/>
    </source>
</evidence>
<dbReference type="CDD" id="cd10434">
    <property type="entry name" value="GIY-YIG_UvrC_Cho"/>
    <property type="match status" value="1"/>
</dbReference>
<keyword evidence="12" id="KW-1185">Reference proteome</keyword>
<keyword evidence="5" id="KW-0267">Excision nuclease</keyword>
<reference evidence="9 11" key="1">
    <citation type="submission" date="2020-06" db="EMBL/GenBank/DDBJ databases">
        <title>Anoxygenic phototrophic Chloroflexota member uses a Type I reaction center.</title>
        <authorList>
            <person name="Tsuji J.M."/>
            <person name="Shaw N.A."/>
            <person name="Nagashima S."/>
            <person name="Venkiteswaran J."/>
            <person name="Schiff S.L."/>
            <person name="Hanada S."/>
            <person name="Tank M."/>
            <person name="Neufeld J.D."/>
        </authorList>
    </citation>
    <scope>NUCLEOTIDE SEQUENCE [LARGE SCALE GENOMIC DNA]</scope>
    <source>
        <strain evidence="9">L227-S17</strain>
    </source>
</reference>
<evidence type="ECO:0000256" key="4">
    <source>
        <dbReference type="ARBA" id="ARBA00022839"/>
    </source>
</evidence>
<dbReference type="InterPro" id="IPR047296">
    <property type="entry name" value="GIY-YIG_UvrC_Cho"/>
</dbReference>
<dbReference type="SUPFAM" id="SSF53098">
    <property type="entry name" value="Ribonuclease H-like"/>
    <property type="match status" value="1"/>
</dbReference>
<dbReference type="InterPro" id="IPR050066">
    <property type="entry name" value="UvrABC_protein_C"/>
</dbReference>
<protein>
    <submittedName>
        <fullName evidence="9">GIY-YIG nuclease family protein</fullName>
    </submittedName>
</protein>
<dbReference type="Gene3D" id="3.40.1440.10">
    <property type="entry name" value="GIY-YIG endonuclease"/>
    <property type="match status" value="1"/>
</dbReference>
<dbReference type="Pfam" id="PF01541">
    <property type="entry name" value="GIY-YIG"/>
    <property type="match status" value="1"/>
</dbReference>
<dbReference type="FunFam" id="3.30.420.10:FF:000045">
    <property type="entry name" value="3'-5' exonuclease DinG"/>
    <property type="match status" value="1"/>
</dbReference>
<dbReference type="EMBL" id="CP128400">
    <property type="protein sequence ID" value="WJW69667.1"/>
    <property type="molecule type" value="Genomic_DNA"/>
</dbReference>
<keyword evidence="4" id="KW-0269">Exonuclease</keyword>
<dbReference type="InterPro" id="IPR036876">
    <property type="entry name" value="UVR_dom_sf"/>
</dbReference>
<dbReference type="RefSeq" id="WP_341471540.1">
    <property type="nucleotide sequence ID" value="NZ_CP128400.1"/>
</dbReference>
<dbReference type="GO" id="GO:0003887">
    <property type="term" value="F:DNA-directed DNA polymerase activity"/>
    <property type="evidence" value="ECO:0007669"/>
    <property type="project" value="InterPro"/>
</dbReference>
<dbReference type="SUPFAM" id="SSF82771">
    <property type="entry name" value="GIY-YIG endonuclease"/>
    <property type="match status" value="1"/>
</dbReference>
<dbReference type="AlphaFoldDB" id="A0A8T7M741"/>
<dbReference type="PROSITE" id="PS50151">
    <property type="entry name" value="UVR"/>
    <property type="match status" value="1"/>
</dbReference>
<dbReference type="PANTHER" id="PTHR30562">
    <property type="entry name" value="UVRC/OXIDOREDUCTASE"/>
    <property type="match status" value="1"/>
</dbReference>
<dbReference type="InterPro" id="IPR006054">
    <property type="entry name" value="DnaQ"/>
</dbReference>
<sequence>MSQTTDTNSPEGYAELTRRAYLFLEKHEGRASEAALIQGVFGVRGTTKSLELWSGILGKVLNDPERFQHLPGGEWVLRSHTDTTQPLQRLEYVVIDTETTGLHPHRCRMIEVAAVKLRNGQQVDTFQSLINPQRRIPGFITTLTGINNQMTASAPTFAGVANNFMEFLGNAIVVGHNVLFDLRFLNYELGLLHRPALVNEAIDTISLSLRLFPGIRRPNLDRLAEMTGVNIKNRHRAFGDATTTAEAFMKLLEIAALNGFETLDDLRTGRVRQAEISMPETPPKKEVPSLFESEMLEERPDRIKVTRPHWKQPYEDASSLTNRATAHARDVLSRELIRDLPDKPGVYLMKDLDDGVIYVGKAKNLYARVSSYYSEPLGYTRKMDGLVEAIKRIDHIVTGSELEALLLESRLIKKYKPRYNSQLRNYESYPFIKIDLSQRFPRVQSCREILDDGARYFGPFQSRRAVDTTIRVIEQMFTVRDCTRNFETEYLAKRRQPRPACMRLYTNRCPGPCVGNHSDHEHEEYLKVIDEVVNFLSGEKEAVLDVIWKRINRAVAERDFEKAAAMRDALAQTQQVIASQKYLARAVEGNHALLCLPSSTENCLEILCIFSGRLGKQLKLSRTDSPQQTAAKLQQTWLDLEEWEARLAASQPGWGKKGGRVIGQEAVDEINIISRWIYQHSDDPGIISIPRDNTHNSTFWQEISTRIYNSFK</sequence>
<accession>A0A8T7M741</accession>
<gene>
    <name evidence="9" type="ORF">HXX08_18060</name>
    <name evidence="10" type="ORF">OZ401_003295</name>
</gene>
<dbReference type="Gene3D" id="3.30.420.10">
    <property type="entry name" value="Ribonuclease H-like superfamily/Ribonuclease H"/>
    <property type="match status" value="1"/>
</dbReference>
<evidence type="ECO:0000313" key="12">
    <source>
        <dbReference type="Proteomes" id="UP001431572"/>
    </source>
</evidence>
<dbReference type="CDD" id="cd06127">
    <property type="entry name" value="DEDDh"/>
    <property type="match status" value="1"/>
</dbReference>
<keyword evidence="1" id="KW-0963">Cytoplasm</keyword>
<dbReference type="GO" id="GO:0003677">
    <property type="term" value="F:DNA binding"/>
    <property type="evidence" value="ECO:0007669"/>
    <property type="project" value="InterPro"/>
</dbReference>
<dbReference type="SMART" id="SM00479">
    <property type="entry name" value="EXOIII"/>
    <property type="match status" value="1"/>
</dbReference>
<dbReference type="InterPro" id="IPR000305">
    <property type="entry name" value="GIY-YIG_endonuc"/>
</dbReference>
<dbReference type="InterPro" id="IPR013520">
    <property type="entry name" value="Ribonucl_H"/>
</dbReference>
<dbReference type="GO" id="GO:0006260">
    <property type="term" value="P:DNA replication"/>
    <property type="evidence" value="ECO:0007669"/>
    <property type="project" value="InterPro"/>
</dbReference>
<keyword evidence="4" id="KW-0540">Nuclease</keyword>
<evidence type="ECO:0000256" key="5">
    <source>
        <dbReference type="ARBA" id="ARBA00022881"/>
    </source>
</evidence>
<evidence type="ECO:0000313" key="11">
    <source>
        <dbReference type="Proteomes" id="UP000521676"/>
    </source>
</evidence>